<organism evidence="1 3">
    <name type="scientific">Medicago truncatula</name>
    <name type="common">Barrel medic</name>
    <name type="synonym">Medicago tribuloides</name>
    <dbReference type="NCBI Taxonomy" id="3880"/>
    <lineage>
        <taxon>Eukaryota</taxon>
        <taxon>Viridiplantae</taxon>
        <taxon>Streptophyta</taxon>
        <taxon>Embryophyta</taxon>
        <taxon>Tracheophyta</taxon>
        <taxon>Spermatophyta</taxon>
        <taxon>Magnoliopsida</taxon>
        <taxon>eudicotyledons</taxon>
        <taxon>Gunneridae</taxon>
        <taxon>Pentapetalae</taxon>
        <taxon>rosids</taxon>
        <taxon>fabids</taxon>
        <taxon>Fabales</taxon>
        <taxon>Fabaceae</taxon>
        <taxon>Papilionoideae</taxon>
        <taxon>50 kb inversion clade</taxon>
        <taxon>NPAAA clade</taxon>
        <taxon>Hologalegina</taxon>
        <taxon>IRL clade</taxon>
        <taxon>Trifolieae</taxon>
        <taxon>Medicago</taxon>
    </lineage>
</organism>
<name>G7J2C0_MEDTR</name>
<protein>
    <submittedName>
        <fullName evidence="1">Transmembrane protein, putative</fullName>
    </submittedName>
</protein>
<evidence type="ECO:0000313" key="3">
    <source>
        <dbReference type="Proteomes" id="UP000002051"/>
    </source>
</evidence>
<keyword evidence="1" id="KW-0812">Transmembrane</keyword>
<proteinExistence type="predicted"/>
<reference evidence="1 3" key="1">
    <citation type="journal article" date="2011" name="Nature">
        <title>The Medicago genome provides insight into the evolution of rhizobial symbioses.</title>
        <authorList>
            <person name="Young N.D."/>
            <person name="Debelle F."/>
            <person name="Oldroyd G.E."/>
            <person name="Geurts R."/>
            <person name="Cannon S.B."/>
            <person name="Udvardi M.K."/>
            <person name="Benedito V.A."/>
            <person name="Mayer K.F."/>
            <person name="Gouzy J."/>
            <person name="Schoof H."/>
            <person name="Van de Peer Y."/>
            <person name="Proost S."/>
            <person name="Cook D.R."/>
            <person name="Meyers B.C."/>
            <person name="Spannagl M."/>
            <person name="Cheung F."/>
            <person name="De Mita S."/>
            <person name="Krishnakumar V."/>
            <person name="Gundlach H."/>
            <person name="Zhou S."/>
            <person name="Mudge J."/>
            <person name="Bharti A.K."/>
            <person name="Murray J.D."/>
            <person name="Naoumkina M.A."/>
            <person name="Rosen B."/>
            <person name="Silverstein K.A."/>
            <person name="Tang H."/>
            <person name="Rombauts S."/>
            <person name="Zhao P.X."/>
            <person name="Zhou P."/>
            <person name="Barbe V."/>
            <person name="Bardou P."/>
            <person name="Bechner M."/>
            <person name="Bellec A."/>
            <person name="Berger A."/>
            <person name="Berges H."/>
            <person name="Bidwell S."/>
            <person name="Bisseling T."/>
            <person name="Choisne N."/>
            <person name="Couloux A."/>
            <person name="Denny R."/>
            <person name="Deshpande S."/>
            <person name="Dai X."/>
            <person name="Doyle J.J."/>
            <person name="Dudez A.M."/>
            <person name="Farmer A.D."/>
            <person name="Fouteau S."/>
            <person name="Franken C."/>
            <person name="Gibelin C."/>
            <person name="Gish J."/>
            <person name="Goldstein S."/>
            <person name="Gonzalez A.J."/>
            <person name="Green P.J."/>
            <person name="Hallab A."/>
            <person name="Hartog M."/>
            <person name="Hua A."/>
            <person name="Humphray S.J."/>
            <person name="Jeong D.H."/>
            <person name="Jing Y."/>
            <person name="Jocker A."/>
            <person name="Kenton S.M."/>
            <person name="Kim D.J."/>
            <person name="Klee K."/>
            <person name="Lai H."/>
            <person name="Lang C."/>
            <person name="Lin S."/>
            <person name="Macmil S.L."/>
            <person name="Magdelenat G."/>
            <person name="Matthews L."/>
            <person name="McCorrison J."/>
            <person name="Monaghan E.L."/>
            <person name="Mun J.H."/>
            <person name="Najar F.Z."/>
            <person name="Nicholson C."/>
            <person name="Noirot C."/>
            <person name="O'Bleness M."/>
            <person name="Paule C.R."/>
            <person name="Poulain J."/>
            <person name="Prion F."/>
            <person name="Qin B."/>
            <person name="Qu C."/>
            <person name="Retzel E.F."/>
            <person name="Riddle C."/>
            <person name="Sallet E."/>
            <person name="Samain S."/>
            <person name="Samson N."/>
            <person name="Sanders I."/>
            <person name="Saurat O."/>
            <person name="Scarpelli C."/>
            <person name="Schiex T."/>
            <person name="Segurens B."/>
            <person name="Severin A.J."/>
            <person name="Sherrier D.J."/>
            <person name="Shi R."/>
            <person name="Sims S."/>
            <person name="Singer S.R."/>
            <person name="Sinharoy S."/>
            <person name="Sterck L."/>
            <person name="Viollet A."/>
            <person name="Wang B.B."/>
            <person name="Wang K."/>
            <person name="Wang M."/>
            <person name="Wang X."/>
            <person name="Warfsmann J."/>
            <person name="Weissenbach J."/>
            <person name="White D.D."/>
            <person name="White J.D."/>
            <person name="Wiley G.B."/>
            <person name="Wincker P."/>
            <person name="Xing Y."/>
            <person name="Yang L."/>
            <person name="Yao Z."/>
            <person name="Ying F."/>
            <person name="Zhai J."/>
            <person name="Zhou L."/>
            <person name="Zuber A."/>
            <person name="Denarie J."/>
            <person name="Dixon R.A."/>
            <person name="May G.D."/>
            <person name="Schwartz D.C."/>
            <person name="Rogers J."/>
            <person name="Quetier F."/>
            <person name="Town C.D."/>
            <person name="Roe B.A."/>
        </authorList>
    </citation>
    <scope>NUCLEOTIDE SEQUENCE [LARGE SCALE GENOMIC DNA]</scope>
    <source>
        <strain evidence="1">A17</strain>
        <strain evidence="2 3">cv. Jemalong A17</strain>
    </source>
</reference>
<reference evidence="2" key="3">
    <citation type="submission" date="2015-04" db="UniProtKB">
        <authorList>
            <consortium name="EnsemblPlants"/>
        </authorList>
    </citation>
    <scope>IDENTIFICATION</scope>
    <source>
        <strain evidence="2">cv. Jemalong A17</strain>
    </source>
</reference>
<evidence type="ECO:0000313" key="1">
    <source>
        <dbReference type="EMBL" id="AES71225.1"/>
    </source>
</evidence>
<dbReference type="PaxDb" id="3880-AES71225"/>
<sequence>MAKHISEYCLLAILCIALNMRFENVNFIFVAGPTPGLSFCYRPSVCDSQPNCDARCRAYTYNRGICILLVCCCE</sequence>
<accession>G7J2C0</accession>
<keyword evidence="3" id="KW-1185">Reference proteome</keyword>
<gene>
    <name evidence="1" type="ordered locus">MTR_3g071605</name>
</gene>
<dbReference type="Proteomes" id="UP000002051">
    <property type="component" value="Chromosome 3"/>
</dbReference>
<reference evidence="1 3" key="2">
    <citation type="journal article" date="2014" name="BMC Genomics">
        <title>An improved genome release (version Mt4.0) for the model legume Medicago truncatula.</title>
        <authorList>
            <person name="Tang H."/>
            <person name="Krishnakumar V."/>
            <person name="Bidwell S."/>
            <person name="Rosen B."/>
            <person name="Chan A."/>
            <person name="Zhou S."/>
            <person name="Gentzbittel L."/>
            <person name="Childs K.L."/>
            <person name="Yandell M."/>
            <person name="Gundlach H."/>
            <person name="Mayer K.F."/>
            <person name="Schwartz D.C."/>
            <person name="Town C.D."/>
        </authorList>
    </citation>
    <scope>GENOME REANNOTATION</scope>
    <source>
        <strain evidence="2 3">cv. Jemalong A17</strain>
    </source>
</reference>
<dbReference type="HOGENOM" id="CLU_190964_2_0_1"/>
<evidence type="ECO:0000313" key="2">
    <source>
        <dbReference type="EnsemblPlants" id="AES71225"/>
    </source>
</evidence>
<dbReference type="EnsemblPlants" id="AES71225">
    <property type="protein sequence ID" value="AES71225"/>
    <property type="gene ID" value="MTR_3g071605"/>
</dbReference>
<keyword evidence="1" id="KW-0472">Membrane</keyword>
<dbReference type="EMBL" id="CM001219">
    <property type="protein sequence ID" value="AES71225.1"/>
    <property type="molecule type" value="Genomic_DNA"/>
</dbReference>
<dbReference type="AlphaFoldDB" id="G7J2C0"/>